<organism evidence="2 3">
    <name type="scientific">Methylocapsa polymorpha</name>
    <dbReference type="NCBI Taxonomy" id="3080828"/>
    <lineage>
        <taxon>Bacteria</taxon>
        <taxon>Pseudomonadati</taxon>
        <taxon>Pseudomonadota</taxon>
        <taxon>Alphaproteobacteria</taxon>
        <taxon>Hyphomicrobiales</taxon>
        <taxon>Beijerinckiaceae</taxon>
        <taxon>Methylocapsa</taxon>
    </lineage>
</organism>
<accession>A0ABZ0HU28</accession>
<reference evidence="2 3" key="1">
    <citation type="submission" date="2023-10" db="EMBL/GenBank/DDBJ databases">
        <title>Novel methanotroph of the genus Methylocapsa from a subarctic wetland.</title>
        <authorList>
            <person name="Belova S.E."/>
            <person name="Oshkin I.Y."/>
            <person name="Miroshnikov K."/>
            <person name="Dedysh S.N."/>
        </authorList>
    </citation>
    <scope>NUCLEOTIDE SEQUENCE [LARGE SCALE GENOMIC DNA]</scope>
    <source>
        <strain evidence="2 3">RX1</strain>
    </source>
</reference>
<dbReference type="InterPro" id="IPR015032">
    <property type="entry name" value="ThsB__TIR-like_domain"/>
</dbReference>
<gene>
    <name evidence="2" type="ORF">RZS28_01750</name>
</gene>
<keyword evidence="3" id="KW-1185">Reference proteome</keyword>
<name>A0ABZ0HU28_9HYPH</name>
<dbReference type="Gene3D" id="3.40.50.11200">
    <property type="match status" value="1"/>
</dbReference>
<protein>
    <submittedName>
        <fullName evidence="2">TIR domain-containing protein</fullName>
    </submittedName>
</protein>
<dbReference type="InterPro" id="IPR036490">
    <property type="entry name" value="ThsB_TIR-like_sf"/>
</dbReference>
<dbReference type="SUPFAM" id="SSF52206">
    <property type="entry name" value="Hypothetical protein MTH538"/>
    <property type="match status" value="1"/>
</dbReference>
<proteinExistence type="predicted"/>
<feature type="domain" description="Thoeris protein ThsB TIR-like" evidence="1">
    <location>
        <begin position="3"/>
        <end position="88"/>
    </location>
</feature>
<evidence type="ECO:0000313" key="3">
    <source>
        <dbReference type="Proteomes" id="UP001626536"/>
    </source>
</evidence>
<evidence type="ECO:0000313" key="2">
    <source>
        <dbReference type="EMBL" id="WOJ90059.1"/>
    </source>
</evidence>
<evidence type="ECO:0000259" key="1">
    <source>
        <dbReference type="Pfam" id="PF08937"/>
    </source>
</evidence>
<dbReference type="Proteomes" id="UP001626536">
    <property type="component" value="Chromosome"/>
</dbReference>
<sequence>MEAMNTLLDWDKNQEFDFVFENDIPRAAIHSAEANQIKSELTEKIKSGTHLLCIVGKDTGNNDWINWQIQTASVTGRKVIAVRLHTKNKSPASLLNFGSTFATSFTFDAIKQAVDAGEASSAVMPPLPEGTSRFDNL</sequence>
<dbReference type="RefSeq" id="WP_407339504.1">
    <property type="nucleotide sequence ID" value="NZ_CP136862.1"/>
</dbReference>
<dbReference type="Pfam" id="PF08937">
    <property type="entry name" value="ThsB_TIR"/>
    <property type="match status" value="1"/>
</dbReference>
<dbReference type="EMBL" id="CP136862">
    <property type="protein sequence ID" value="WOJ90059.1"/>
    <property type="molecule type" value="Genomic_DNA"/>
</dbReference>